<feature type="domain" description="Mechanosensitive ion channel MscS" evidence="2">
    <location>
        <begin position="219"/>
        <end position="267"/>
    </location>
</feature>
<dbReference type="Gene3D" id="1.10.287.1260">
    <property type="match status" value="2"/>
</dbReference>
<feature type="transmembrane region" description="Helical" evidence="1">
    <location>
        <begin position="113"/>
        <end position="138"/>
    </location>
</feature>
<sequence>MIDFEIIQTAFSNMVANAIDYIPRLATALIILLAGWMLAKFVATVVQRLGEKLRLESLLERTGVKAGLEKAQISRSGSELLGKLLYWMIFLNFILIALESLGLNAAVEPLRNLIAFLPRLLAAFITLTAGVLLAQFLGKAAQAAMSGMGVEFHQEVGQGVNVLLIIMIVIVVLEQLGINASIMTNIFTNVITIIVAGVALAFGLGGRDVARNVLAGYYAREQFEMGDLLIINGEEGILEAIGTLNSEIRIGSERLIVPNTALTDTAVKVKDSDWDQPILELDE</sequence>
<dbReference type="Pfam" id="PF05552">
    <property type="entry name" value="MS_channel_1st_1"/>
    <property type="match status" value="2"/>
</dbReference>
<keyword evidence="1" id="KW-0472">Membrane</keyword>
<name>A0A3B0UZN6_9ZZZZ</name>
<organism evidence="3">
    <name type="scientific">hydrothermal vent metagenome</name>
    <dbReference type="NCBI Taxonomy" id="652676"/>
    <lineage>
        <taxon>unclassified sequences</taxon>
        <taxon>metagenomes</taxon>
        <taxon>ecological metagenomes</taxon>
    </lineage>
</organism>
<evidence type="ECO:0000313" key="3">
    <source>
        <dbReference type="EMBL" id="VAW31962.1"/>
    </source>
</evidence>
<evidence type="ECO:0000259" key="2">
    <source>
        <dbReference type="Pfam" id="PF00924"/>
    </source>
</evidence>
<feature type="transmembrane region" description="Helical" evidence="1">
    <location>
        <begin position="84"/>
        <end position="107"/>
    </location>
</feature>
<dbReference type="InterPro" id="IPR045275">
    <property type="entry name" value="MscS_archaea/bacteria_type"/>
</dbReference>
<dbReference type="InterPro" id="IPR008910">
    <property type="entry name" value="MSC_TM_helix"/>
</dbReference>
<keyword evidence="1" id="KW-1133">Transmembrane helix</keyword>
<accession>A0A3B0UZN6</accession>
<dbReference type="EMBL" id="UOEU01000305">
    <property type="protein sequence ID" value="VAW31962.1"/>
    <property type="molecule type" value="Genomic_DNA"/>
</dbReference>
<proteinExistence type="predicted"/>
<protein>
    <recommendedName>
        <fullName evidence="2">Mechanosensitive ion channel MscS domain-containing protein</fullName>
    </recommendedName>
</protein>
<gene>
    <name evidence="3" type="ORF">MNBD_CHLOROFLEXI01-5014</name>
</gene>
<dbReference type="InterPro" id="IPR006685">
    <property type="entry name" value="MscS_channel_2nd"/>
</dbReference>
<feature type="transmembrane region" description="Helical" evidence="1">
    <location>
        <begin position="186"/>
        <end position="204"/>
    </location>
</feature>
<feature type="transmembrane region" description="Helical" evidence="1">
    <location>
        <begin position="21"/>
        <end position="46"/>
    </location>
</feature>
<dbReference type="PANTHER" id="PTHR30221:SF1">
    <property type="entry name" value="SMALL-CONDUCTANCE MECHANOSENSITIVE CHANNEL"/>
    <property type="match status" value="1"/>
</dbReference>
<dbReference type="Pfam" id="PF00924">
    <property type="entry name" value="MS_channel_2nd"/>
    <property type="match status" value="1"/>
</dbReference>
<dbReference type="GO" id="GO:0016020">
    <property type="term" value="C:membrane"/>
    <property type="evidence" value="ECO:0007669"/>
    <property type="project" value="InterPro"/>
</dbReference>
<dbReference type="GO" id="GO:0008381">
    <property type="term" value="F:mechanosensitive monoatomic ion channel activity"/>
    <property type="evidence" value="ECO:0007669"/>
    <property type="project" value="InterPro"/>
</dbReference>
<dbReference type="AlphaFoldDB" id="A0A3B0UZN6"/>
<reference evidence="3" key="1">
    <citation type="submission" date="2018-06" db="EMBL/GenBank/DDBJ databases">
        <authorList>
            <person name="Zhirakovskaya E."/>
        </authorList>
    </citation>
    <scope>NUCLEOTIDE SEQUENCE</scope>
</reference>
<feature type="transmembrane region" description="Helical" evidence="1">
    <location>
        <begin position="159"/>
        <end position="180"/>
    </location>
</feature>
<dbReference type="PANTHER" id="PTHR30221">
    <property type="entry name" value="SMALL-CONDUCTANCE MECHANOSENSITIVE CHANNEL"/>
    <property type="match status" value="1"/>
</dbReference>
<keyword evidence="1" id="KW-0812">Transmembrane</keyword>
<evidence type="ECO:0000256" key="1">
    <source>
        <dbReference type="SAM" id="Phobius"/>
    </source>
</evidence>